<evidence type="ECO:0000256" key="3">
    <source>
        <dbReference type="ARBA" id="ARBA00022827"/>
    </source>
</evidence>
<dbReference type="Pfam" id="PF00743">
    <property type="entry name" value="FMO-like"/>
    <property type="match status" value="1"/>
</dbReference>
<dbReference type="InterPro" id="IPR051209">
    <property type="entry name" value="FAD-bind_Monooxygenase_sf"/>
</dbReference>
<keyword evidence="4" id="KW-0560">Oxidoreductase</keyword>
<dbReference type="AlphaFoldDB" id="A0AAJ0GJC1"/>
<evidence type="ECO:0000256" key="4">
    <source>
        <dbReference type="ARBA" id="ARBA00023002"/>
    </source>
</evidence>
<accession>A0AAJ0GJC1</accession>
<keyword evidence="6" id="KW-1185">Reference proteome</keyword>
<gene>
    <name evidence="5" type="ORF">LTR09_000277</name>
</gene>
<evidence type="ECO:0000256" key="1">
    <source>
        <dbReference type="ARBA" id="ARBA00010139"/>
    </source>
</evidence>
<reference evidence="5" key="1">
    <citation type="submission" date="2023-04" db="EMBL/GenBank/DDBJ databases">
        <title>Black Yeasts Isolated from many extreme environments.</title>
        <authorList>
            <person name="Coleine C."/>
            <person name="Stajich J.E."/>
            <person name="Selbmann L."/>
        </authorList>
    </citation>
    <scope>NUCLEOTIDE SEQUENCE</scope>
    <source>
        <strain evidence="5">CCFEE 5312</strain>
    </source>
</reference>
<dbReference type="Gene3D" id="3.50.50.60">
    <property type="entry name" value="FAD/NAD(P)-binding domain"/>
    <property type="match status" value="2"/>
</dbReference>
<comment type="caution">
    <text evidence="5">The sequence shown here is derived from an EMBL/GenBank/DDBJ whole genome shotgun (WGS) entry which is preliminary data.</text>
</comment>
<evidence type="ECO:0000256" key="2">
    <source>
        <dbReference type="ARBA" id="ARBA00022630"/>
    </source>
</evidence>
<evidence type="ECO:0000313" key="6">
    <source>
        <dbReference type="Proteomes" id="UP001271007"/>
    </source>
</evidence>
<dbReference type="EMBL" id="JAWDJX010000001">
    <property type="protein sequence ID" value="KAK3058712.1"/>
    <property type="molecule type" value="Genomic_DNA"/>
</dbReference>
<evidence type="ECO:0008006" key="7">
    <source>
        <dbReference type="Google" id="ProtNLM"/>
    </source>
</evidence>
<dbReference type="InterPro" id="IPR020946">
    <property type="entry name" value="Flavin_mOase-like"/>
</dbReference>
<keyword evidence="3" id="KW-0274">FAD</keyword>
<proteinExistence type="inferred from homology"/>
<dbReference type="SUPFAM" id="SSF51905">
    <property type="entry name" value="FAD/NAD(P)-binding domain"/>
    <property type="match status" value="2"/>
</dbReference>
<dbReference type="GO" id="GO:0004499">
    <property type="term" value="F:N,N-dimethylaniline monooxygenase activity"/>
    <property type="evidence" value="ECO:0007669"/>
    <property type="project" value="InterPro"/>
</dbReference>
<organism evidence="5 6">
    <name type="scientific">Extremus antarcticus</name>
    <dbReference type="NCBI Taxonomy" id="702011"/>
    <lineage>
        <taxon>Eukaryota</taxon>
        <taxon>Fungi</taxon>
        <taxon>Dikarya</taxon>
        <taxon>Ascomycota</taxon>
        <taxon>Pezizomycotina</taxon>
        <taxon>Dothideomycetes</taxon>
        <taxon>Dothideomycetidae</taxon>
        <taxon>Mycosphaerellales</taxon>
        <taxon>Extremaceae</taxon>
        <taxon>Extremus</taxon>
    </lineage>
</organism>
<evidence type="ECO:0000313" key="5">
    <source>
        <dbReference type="EMBL" id="KAK3058712.1"/>
    </source>
</evidence>
<dbReference type="GO" id="GO:0050661">
    <property type="term" value="F:NADP binding"/>
    <property type="evidence" value="ECO:0007669"/>
    <property type="project" value="InterPro"/>
</dbReference>
<dbReference type="GO" id="GO:0050660">
    <property type="term" value="F:flavin adenine dinucleotide binding"/>
    <property type="evidence" value="ECO:0007669"/>
    <property type="project" value="InterPro"/>
</dbReference>
<dbReference type="Proteomes" id="UP001271007">
    <property type="component" value="Unassembled WGS sequence"/>
</dbReference>
<name>A0AAJ0GJC1_9PEZI</name>
<dbReference type="InterPro" id="IPR036188">
    <property type="entry name" value="FAD/NAD-bd_sf"/>
</dbReference>
<keyword evidence="2" id="KW-0285">Flavoprotein</keyword>
<protein>
    <recommendedName>
        <fullName evidence="7">Cyclohexanone monooxygenase</fullName>
    </recommendedName>
</protein>
<sequence length="582" mass="65953">MAGDKPYPEVPIGNINHSNAAVVIIGAGISGMCTAIDLVKRNNCRNFVVLEKSAGLGGTWHDNKYPGCCCDVWSMLYSYSFAQNSAWTREYPGQEEILRYLVGVAQEYNLYQHVRFNSTVEDATWDEEEKKWQTRVTVASGSKDAEFNPEYTIRSDFLVSAVGQLNQPSWPDIHGVESFEGKTMHSARWDWSYDLKDKKVAMLGNGCTSAQIVPEIVKVAKHVTIFQRTPNWIFPRMDKPVSPLWQTIYKYVPPIRWRKRAGQMDYRESFYDAIYDGNSDLAQLCKTMHQQKLETELPSRKDLWEKLTPNYNPGCKRIIITDDYLPTLGLPNVDLETRSIDSISGNKVKVKNDDGEVVDVEPEFDLLVCATGFKTVDFMHPIQMYGKNGRSIRDIWKDGAQAYNGTVVEDMPNFGMLYGPNTNLGHNSIILMIESQSRYINGLIKPVLDARRSNQTLSLSPKSSVIKDYNEKLQKELLNSSFNDPNCNSWYKNDAGIITNNWSRTVIDYQEQLADVNYEDFEVEGSGAEIVRKKKVQHVGRVKEETSVSDRTLLVLGAVSTAAVVGGFLMRNSRYLSGVRLR</sequence>
<dbReference type="PANTHER" id="PTHR42877">
    <property type="entry name" value="L-ORNITHINE N(5)-MONOOXYGENASE-RELATED"/>
    <property type="match status" value="1"/>
</dbReference>
<comment type="similarity">
    <text evidence="1">Belongs to the FAD-binding monooxygenase family.</text>
</comment>
<dbReference type="PANTHER" id="PTHR42877:SF4">
    <property type="entry name" value="FAD_NAD(P)-BINDING DOMAIN-CONTAINING PROTEIN-RELATED"/>
    <property type="match status" value="1"/>
</dbReference>